<accession>A0A7S0IUZ3</accession>
<dbReference type="CDD" id="cd00105">
    <property type="entry name" value="KH-I"/>
    <property type="match status" value="3"/>
</dbReference>
<feature type="domain" description="K Homology" evidence="4">
    <location>
        <begin position="332"/>
        <end position="400"/>
    </location>
</feature>
<organism evidence="5">
    <name type="scientific">Calcidiscus leptoporus</name>
    <dbReference type="NCBI Taxonomy" id="127549"/>
    <lineage>
        <taxon>Eukaryota</taxon>
        <taxon>Haptista</taxon>
        <taxon>Haptophyta</taxon>
        <taxon>Prymnesiophyceae</taxon>
        <taxon>Coccolithales</taxon>
        <taxon>Calcidiscaceae</taxon>
        <taxon>Calcidiscus</taxon>
    </lineage>
</organism>
<evidence type="ECO:0000313" key="5">
    <source>
        <dbReference type="EMBL" id="CAD8532140.1"/>
    </source>
</evidence>
<feature type="domain" description="K Homology" evidence="4">
    <location>
        <begin position="212"/>
        <end position="285"/>
    </location>
</feature>
<evidence type="ECO:0000256" key="3">
    <source>
        <dbReference type="SAM" id="MobiDB-lite"/>
    </source>
</evidence>
<sequence length="594" mass="61305">MSADIIEHSLLLSCEDVPRVIGHQGATIKQIRMKSGARVNTDRVEVPGRPGQQEMRFSGTPTQVETAIALVNEALTQPPPQQAALAQPAAPCTQLAESGLVEKQLVFPIEAVTRIIGVQGANIKQIRAASGARVNTERNSTVPGMPGHQTVRFDGTSAQVEMAVAMVHDILAKSGVSTSATTPTLSSTPAAQQQQTPSIRTVAQLDGSGSRDTMQKSLAVPREMITRIIGAQGMTIKHIRSASGCRINTDRDMSVPGNPGQQEMRFEGTEQQVEMAILMVREVLANAQADGATAAPPQHTTASTYARGSGAASSMQVLGSLSGAMTPVTDATRVEKTITIPSEAVTKLIGPAGAHIKQIRAQSGARINTDRQGGTQQSVHFAGSEPQVLAAVEMTLQHLQAEVPELMGHISMGSLSGAGAGGGANAILSQSGALGYGGLGIDSALMQLGGAGLSPLTQLAQLAQGGHGMALSTQLTQLGQLQGGLGLGQISPMLSTMSGLDAQLSQAQQQQLLLNNGAMMASMLAQVDTTSAAPTAESTQPCACSAYACSSCDGASPAMPSGVKRGMDALAPTMVHEASHNGSCKLRRTEQPSD</sequence>
<dbReference type="AlphaFoldDB" id="A0A7S0IUZ3"/>
<proteinExistence type="predicted"/>
<name>A0A7S0IUZ3_9EUKA</name>
<evidence type="ECO:0000259" key="4">
    <source>
        <dbReference type="SMART" id="SM00322"/>
    </source>
</evidence>
<feature type="region of interest" description="Disordered" evidence="3">
    <location>
        <begin position="178"/>
        <end position="198"/>
    </location>
</feature>
<dbReference type="GO" id="GO:0003723">
    <property type="term" value="F:RNA binding"/>
    <property type="evidence" value="ECO:0007669"/>
    <property type="project" value="UniProtKB-UniRule"/>
</dbReference>
<keyword evidence="2" id="KW-0694">RNA-binding</keyword>
<evidence type="ECO:0000256" key="1">
    <source>
        <dbReference type="ARBA" id="ARBA00022737"/>
    </source>
</evidence>
<dbReference type="SUPFAM" id="SSF54791">
    <property type="entry name" value="Eukaryotic type KH-domain (KH-domain type I)"/>
    <property type="match status" value="4"/>
</dbReference>
<evidence type="ECO:0000256" key="2">
    <source>
        <dbReference type="PROSITE-ProRule" id="PRU00117"/>
    </source>
</evidence>
<dbReference type="PROSITE" id="PS50084">
    <property type="entry name" value="KH_TYPE_1"/>
    <property type="match status" value="4"/>
</dbReference>
<keyword evidence="1" id="KW-0677">Repeat</keyword>
<gene>
    <name evidence="5" type="ORF">CLEP1334_LOCUS7392</name>
</gene>
<dbReference type="InterPro" id="IPR036612">
    <property type="entry name" value="KH_dom_type_1_sf"/>
</dbReference>
<dbReference type="InterPro" id="IPR004087">
    <property type="entry name" value="KH_dom"/>
</dbReference>
<protein>
    <recommendedName>
        <fullName evidence="4">K Homology domain-containing protein</fullName>
    </recommendedName>
</protein>
<dbReference type="Gene3D" id="3.30.1370.10">
    <property type="entry name" value="K Homology domain, type 1"/>
    <property type="match status" value="4"/>
</dbReference>
<dbReference type="InterPro" id="IPR004088">
    <property type="entry name" value="KH_dom_type_1"/>
</dbReference>
<dbReference type="PANTHER" id="PTHR10288">
    <property type="entry name" value="KH DOMAIN CONTAINING RNA BINDING PROTEIN"/>
    <property type="match status" value="1"/>
</dbReference>
<feature type="compositionally biased region" description="Low complexity" evidence="3">
    <location>
        <begin position="178"/>
        <end position="191"/>
    </location>
</feature>
<reference evidence="5" key="1">
    <citation type="submission" date="2021-01" db="EMBL/GenBank/DDBJ databases">
        <authorList>
            <person name="Corre E."/>
            <person name="Pelletier E."/>
            <person name="Niang G."/>
            <person name="Scheremetjew M."/>
            <person name="Finn R."/>
            <person name="Kale V."/>
            <person name="Holt S."/>
            <person name="Cochrane G."/>
            <person name="Meng A."/>
            <person name="Brown T."/>
            <person name="Cohen L."/>
        </authorList>
    </citation>
    <scope>NUCLEOTIDE SEQUENCE</scope>
    <source>
        <strain evidence="5">RCC1130</strain>
    </source>
</reference>
<dbReference type="SMART" id="SM00322">
    <property type="entry name" value="KH"/>
    <property type="match status" value="4"/>
</dbReference>
<dbReference type="Pfam" id="PF00013">
    <property type="entry name" value="KH_1"/>
    <property type="match status" value="4"/>
</dbReference>
<dbReference type="EMBL" id="HBER01014720">
    <property type="protein sequence ID" value="CAD8532140.1"/>
    <property type="molecule type" value="Transcribed_RNA"/>
</dbReference>
<feature type="domain" description="K Homology" evidence="4">
    <location>
        <begin position="99"/>
        <end position="172"/>
    </location>
</feature>
<feature type="domain" description="K Homology" evidence="4">
    <location>
        <begin position="4"/>
        <end position="76"/>
    </location>
</feature>